<protein>
    <submittedName>
        <fullName evidence="10">Putative permease</fullName>
    </submittedName>
</protein>
<dbReference type="Proteomes" id="UP000538666">
    <property type="component" value="Unassembled WGS sequence"/>
</dbReference>
<feature type="domain" description="ABC3 transporter permease C-terminal" evidence="8">
    <location>
        <begin position="366"/>
        <end position="481"/>
    </location>
</feature>
<dbReference type="InterPro" id="IPR050250">
    <property type="entry name" value="Macrolide_Exporter_MacB"/>
</dbReference>
<evidence type="ECO:0000256" key="7">
    <source>
        <dbReference type="SAM" id="Phobius"/>
    </source>
</evidence>
<evidence type="ECO:0000256" key="4">
    <source>
        <dbReference type="ARBA" id="ARBA00022989"/>
    </source>
</evidence>
<dbReference type="AlphaFoldDB" id="A0A841K349"/>
<dbReference type="Pfam" id="PF12704">
    <property type="entry name" value="MacB_PCD"/>
    <property type="match status" value="2"/>
</dbReference>
<dbReference type="InterPro" id="IPR047928">
    <property type="entry name" value="Perm_prefix_1"/>
</dbReference>
<proteinExistence type="inferred from homology"/>
<keyword evidence="3 7" id="KW-0812">Transmembrane</keyword>
<evidence type="ECO:0000313" key="11">
    <source>
        <dbReference type="Proteomes" id="UP000538666"/>
    </source>
</evidence>
<feature type="transmembrane region" description="Helical" evidence="7">
    <location>
        <begin position="823"/>
        <end position="843"/>
    </location>
</feature>
<feature type="transmembrane region" description="Helical" evidence="7">
    <location>
        <begin position="799"/>
        <end position="817"/>
    </location>
</feature>
<feature type="domain" description="ABC3 transporter permease C-terminal" evidence="8">
    <location>
        <begin position="770"/>
        <end position="884"/>
    </location>
</feature>
<dbReference type="NCBIfam" id="TIGR03434">
    <property type="entry name" value="ADOP"/>
    <property type="match status" value="1"/>
</dbReference>
<evidence type="ECO:0000256" key="2">
    <source>
        <dbReference type="ARBA" id="ARBA00022475"/>
    </source>
</evidence>
<keyword evidence="2" id="KW-1003">Cell membrane</keyword>
<keyword evidence="11" id="KW-1185">Reference proteome</keyword>
<feature type="transmembrane region" description="Helical" evidence="7">
    <location>
        <begin position="414"/>
        <end position="437"/>
    </location>
</feature>
<sequence length="891" mass="95986">MNPFRLIFRRRRIYSDLSEELRQHLEEKTEQLMRLDGLSRQEAEQAARRAFGNRTVIEERSRASWQWPAIENLLRDIAFSARLLRRSPGFTFVAILTLTLGVGANTAVFSLLNGLLLRPLPVPDAQRLVLLKLHPGPIAYSFCTPLFRALEARHDIFHHAFATNSHEFQFRGKNGNEQVDGAMVSGQFFDAMETAPQLGRALTPGDDRKGAAGYGVVISDSFWKVHFDRDPNVLGRRLMLDGVAFTVVGVMPPGFIGADATHRPRLYIPLSAEPLVDGPYAMLDQSYQSWWLRVGARLKPGVSLAQANAALAAASPAIMREVITDPKWSFFKADRESLGVSAESGAAGFSNLRTEYRSPLLMTFALCVLVLLLACLNLASLLLARSASREREIATRLAIGASRRRLIQQLMIDSLLLAVLGTGAGLALAPLASRLLVNMLTHGSQTLYLDASIDWRVLLFAAGAAVLSTMLVGLLPAFQATAGDLVQHMKDGGRGSTKSEHRRLLPKALLTLEVALTMVLVTGAGLLGASLFRLYHSGQGFDAHGLVEVNIDPDRQPLEGPAVIRLYRDIAERISALPGVRAVGYASVPPLSGSSMMSSEHAPGGGDRDVYTNTIGPGYFDAMRTAILEGRDFNTRDLPDQGGRVIINHAAAKMFFPSGDALGKTLAGSIPGKPERIETIVGIVEDTKYSTLKEPAPPTVYYPISADGHNKKPSFTAMVRFSGPIAPLAAAIRGILTSVSPDIPEPSFHTMDKEVDDSIAAERVMALLSIFFAVSALLVTGIGLYGVLAYSTARRTSEIGIRMALGAAPSQVIGLIFRENAWTAGAGCVAGLIAAILASRAVASFLYGTSARDPWILSASLAILCLIAAIASLVPAVRAASIDPMQALRSE</sequence>
<organism evidence="10 11">
    <name type="scientific">Silvibacterium bohemicum</name>
    <dbReference type="NCBI Taxonomy" id="1577686"/>
    <lineage>
        <taxon>Bacteria</taxon>
        <taxon>Pseudomonadati</taxon>
        <taxon>Acidobacteriota</taxon>
        <taxon>Terriglobia</taxon>
        <taxon>Terriglobales</taxon>
        <taxon>Acidobacteriaceae</taxon>
        <taxon>Silvibacterium</taxon>
    </lineage>
</organism>
<accession>A0A841K349</accession>
<feature type="transmembrane region" description="Helical" evidence="7">
    <location>
        <begin position="457"/>
        <end position="478"/>
    </location>
</feature>
<reference evidence="10 11" key="1">
    <citation type="submission" date="2020-08" db="EMBL/GenBank/DDBJ databases">
        <title>Genomic Encyclopedia of Type Strains, Phase IV (KMG-IV): sequencing the most valuable type-strain genomes for metagenomic binning, comparative biology and taxonomic classification.</title>
        <authorList>
            <person name="Goeker M."/>
        </authorList>
    </citation>
    <scope>NUCLEOTIDE SEQUENCE [LARGE SCALE GENOMIC DNA]</scope>
    <source>
        <strain evidence="10 11">DSM 103733</strain>
    </source>
</reference>
<dbReference type="EMBL" id="JACHEK010000007">
    <property type="protein sequence ID" value="MBB6145581.1"/>
    <property type="molecule type" value="Genomic_DNA"/>
</dbReference>
<evidence type="ECO:0000256" key="3">
    <source>
        <dbReference type="ARBA" id="ARBA00022692"/>
    </source>
</evidence>
<feature type="domain" description="MacB-like periplasmic core" evidence="9">
    <location>
        <begin position="91"/>
        <end position="313"/>
    </location>
</feature>
<feature type="transmembrane region" description="Helical" evidence="7">
    <location>
        <begin position="360"/>
        <end position="384"/>
    </location>
</feature>
<dbReference type="InterPro" id="IPR003838">
    <property type="entry name" value="ABC3_permease_C"/>
</dbReference>
<feature type="transmembrane region" description="Helical" evidence="7">
    <location>
        <begin position="855"/>
        <end position="877"/>
    </location>
</feature>
<evidence type="ECO:0000259" key="9">
    <source>
        <dbReference type="Pfam" id="PF12704"/>
    </source>
</evidence>
<dbReference type="NCBIfam" id="NF038403">
    <property type="entry name" value="perm_prefix_1"/>
    <property type="match status" value="1"/>
</dbReference>
<dbReference type="OrthoDB" id="101289at2"/>
<evidence type="ECO:0000256" key="5">
    <source>
        <dbReference type="ARBA" id="ARBA00023136"/>
    </source>
</evidence>
<feature type="transmembrane region" description="Helical" evidence="7">
    <location>
        <begin position="90"/>
        <end position="112"/>
    </location>
</feature>
<keyword evidence="5 7" id="KW-0472">Membrane</keyword>
<evidence type="ECO:0000259" key="8">
    <source>
        <dbReference type="Pfam" id="PF02687"/>
    </source>
</evidence>
<evidence type="ECO:0000256" key="1">
    <source>
        <dbReference type="ARBA" id="ARBA00004651"/>
    </source>
</evidence>
<evidence type="ECO:0000313" key="10">
    <source>
        <dbReference type="EMBL" id="MBB6145581.1"/>
    </source>
</evidence>
<comment type="subcellular location">
    <subcellularLocation>
        <location evidence="1">Cell membrane</location>
        <topology evidence="1">Multi-pass membrane protein</topology>
    </subcellularLocation>
</comment>
<dbReference type="InterPro" id="IPR017800">
    <property type="entry name" value="ADOP"/>
</dbReference>
<comment type="caution">
    <text evidence="10">The sequence shown here is derived from an EMBL/GenBank/DDBJ whole genome shotgun (WGS) entry which is preliminary data.</text>
</comment>
<dbReference type="PANTHER" id="PTHR30572:SF4">
    <property type="entry name" value="ABC TRANSPORTER PERMEASE YTRF"/>
    <property type="match status" value="1"/>
</dbReference>
<name>A0A841K349_9BACT</name>
<gene>
    <name evidence="10" type="ORF">HNQ77_003542</name>
</gene>
<dbReference type="GO" id="GO:0005886">
    <property type="term" value="C:plasma membrane"/>
    <property type="evidence" value="ECO:0007669"/>
    <property type="project" value="UniProtKB-SubCell"/>
</dbReference>
<dbReference type="GO" id="GO:0022857">
    <property type="term" value="F:transmembrane transporter activity"/>
    <property type="evidence" value="ECO:0007669"/>
    <property type="project" value="TreeGrafter"/>
</dbReference>
<dbReference type="InterPro" id="IPR025857">
    <property type="entry name" value="MacB_PCD"/>
</dbReference>
<keyword evidence="4 7" id="KW-1133">Transmembrane helix</keyword>
<feature type="domain" description="MacB-like periplasmic core" evidence="9">
    <location>
        <begin position="514"/>
        <end position="721"/>
    </location>
</feature>
<dbReference type="PANTHER" id="PTHR30572">
    <property type="entry name" value="MEMBRANE COMPONENT OF TRANSPORTER-RELATED"/>
    <property type="match status" value="1"/>
</dbReference>
<comment type="similarity">
    <text evidence="6">Belongs to the ABC-4 integral membrane protein family.</text>
</comment>
<feature type="transmembrane region" description="Helical" evidence="7">
    <location>
        <begin position="508"/>
        <end position="532"/>
    </location>
</feature>
<dbReference type="Pfam" id="PF02687">
    <property type="entry name" value="FtsX"/>
    <property type="match status" value="2"/>
</dbReference>
<feature type="transmembrane region" description="Helical" evidence="7">
    <location>
        <begin position="764"/>
        <end position="787"/>
    </location>
</feature>
<evidence type="ECO:0000256" key="6">
    <source>
        <dbReference type="ARBA" id="ARBA00038076"/>
    </source>
</evidence>
<dbReference type="RefSeq" id="WP_050060637.1">
    <property type="nucleotide sequence ID" value="NZ_JACHEK010000007.1"/>
</dbReference>